<reference evidence="3 4" key="1">
    <citation type="submission" date="2019-11" db="EMBL/GenBank/DDBJ databases">
        <authorList>
            <person name="Im W.T."/>
        </authorList>
    </citation>
    <scope>NUCLEOTIDE SEQUENCE [LARGE SCALE GENOMIC DNA]</scope>
    <source>
        <strain evidence="3 4">SB-02</strain>
    </source>
</reference>
<evidence type="ECO:0000313" key="3">
    <source>
        <dbReference type="EMBL" id="QGW29716.1"/>
    </source>
</evidence>
<dbReference type="PANTHER" id="PTHR11927:SF9">
    <property type="entry name" value="L-FUCOSYLTRANSFERASE"/>
    <property type="match status" value="1"/>
</dbReference>
<gene>
    <name evidence="3" type="ORF">GLV81_17760</name>
</gene>
<dbReference type="RefSeq" id="WP_157480184.1">
    <property type="nucleotide sequence ID" value="NZ_CP046566.1"/>
</dbReference>
<name>A0A6I6GA67_9BACT</name>
<evidence type="ECO:0008006" key="5">
    <source>
        <dbReference type="Google" id="ProtNLM"/>
    </source>
</evidence>
<accession>A0A6I6GA67</accession>
<evidence type="ECO:0000313" key="4">
    <source>
        <dbReference type="Proteomes" id="UP000426027"/>
    </source>
</evidence>
<organism evidence="3 4">
    <name type="scientific">Phnomibacter ginsenosidimutans</name>
    <dbReference type="NCBI Taxonomy" id="2676868"/>
    <lineage>
        <taxon>Bacteria</taxon>
        <taxon>Pseudomonadati</taxon>
        <taxon>Bacteroidota</taxon>
        <taxon>Chitinophagia</taxon>
        <taxon>Chitinophagales</taxon>
        <taxon>Chitinophagaceae</taxon>
        <taxon>Phnomibacter</taxon>
    </lineage>
</organism>
<dbReference type="KEGG" id="fls:GLV81_17760"/>
<proteinExistence type="predicted"/>
<dbReference type="InterPro" id="IPR002516">
    <property type="entry name" value="Glyco_trans_11"/>
</dbReference>
<protein>
    <recommendedName>
        <fullName evidence="5">Alpha-1,2-fucosyltransferase</fullName>
    </recommendedName>
</protein>
<sequence length="293" mass="33139">MIITKLQGGLGNQMFQYAMGFALARHMDVPLYYDSSWFNESFDPAIVTPRSFALDIFRLSGQPADAAMVKQFFPTPHWPDKIWHRLKRILGTEALLYEQQPGYDKIILAKARKNSYLQGYWQSAAYFSNVELALRQEFQFVEQAASPYTAQIAAAALPVAIHVRRGDYAHNAATQSIHGLLTPAYYQQGIALLQQALGNGIDWFIFSDDPTWCSAAFASLPNHTIVDSSSYPHWYDMQLMSTCKHHIIANSSYSWWGAWLAAHATQLVVAPAQWCATMQAIPQHMHPAHWETI</sequence>
<dbReference type="Proteomes" id="UP000426027">
    <property type="component" value="Chromosome"/>
</dbReference>
<keyword evidence="4" id="KW-1185">Reference proteome</keyword>
<dbReference type="GO" id="GO:0008107">
    <property type="term" value="F:galactoside 2-alpha-L-fucosyltransferase activity"/>
    <property type="evidence" value="ECO:0007669"/>
    <property type="project" value="InterPro"/>
</dbReference>
<dbReference type="EMBL" id="CP046566">
    <property type="protein sequence ID" value="QGW29716.1"/>
    <property type="molecule type" value="Genomic_DNA"/>
</dbReference>
<dbReference type="Gene3D" id="3.40.50.11350">
    <property type="match status" value="1"/>
</dbReference>
<keyword evidence="1" id="KW-0328">Glycosyltransferase</keyword>
<dbReference type="GO" id="GO:0016020">
    <property type="term" value="C:membrane"/>
    <property type="evidence" value="ECO:0007669"/>
    <property type="project" value="InterPro"/>
</dbReference>
<dbReference type="GO" id="GO:0005975">
    <property type="term" value="P:carbohydrate metabolic process"/>
    <property type="evidence" value="ECO:0007669"/>
    <property type="project" value="InterPro"/>
</dbReference>
<evidence type="ECO:0000256" key="2">
    <source>
        <dbReference type="ARBA" id="ARBA00022679"/>
    </source>
</evidence>
<keyword evidence="2" id="KW-0808">Transferase</keyword>
<dbReference type="AlphaFoldDB" id="A0A6I6GA67"/>
<dbReference type="PANTHER" id="PTHR11927">
    <property type="entry name" value="GALACTOSIDE 2-L-FUCOSYLTRANSFERASE"/>
    <property type="match status" value="1"/>
</dbReference>
<evidence type="ECO:0000256" key="1">
    <source>
        <dbReference type="ARBA" id="ARBA00022676"/>
    </source>
</evidence>
<dbReference type="CDD" id="cd11301">
    <property type="entry name" value="Fut1_Fut2_like"/>
    <property type="match status" value="1"/>
</dbReference>
<dbReference type="Pfam" id="PF01531">
    <property type="entry name" value="Glyco_transf_11"/>
    <property type="match status" value="1"/>
</dbReference>